<dbReference type="Proteomes" id="UP001269819">
    <property type="component" value="Unassembled WGS sequence"/>
</dbReference>
<dbReference type="Gene3D" id="2.40.50.100">
    <property type="match status" value="1"/>
</dbReference>
<dbReference type="InterPro" id="IPR013785">
    <property type="entry name" value="Aldolase_TIM"/>
</dbReference>
<dbReference type="SUPFAM" id="SSF51569">
    <property type="entry name" value="Aldolase"/>
    <property type="match status" value="1"/>
</dbReference>
<keyword evidence="5" id="KW-1185">Reference proteome</keyword>
<dbReference type="NCBIfam" id="NF010643">
    <property type="entry name" value="PRK14040.1"/>
    <property type="match status" value="1"/>
</dbReference>
<dbReference type="PROSITE" id="PS00188">
    <property type="entry name" value="BIOTIN"/>
    <property type="match status" value="1"/>
</dbReference>
<accession>A0ABU3W1Q8</accession>
<proteinExistence type="predicted"/>
<sequence>MTDTKKPLGITDVILRDAHQSLLATRMRLDDMLPIAEKLDKVGFWSLESWGGATFDACIRYLGEDPWERIRELKKAMPNTPQQMLLRGQNLLGYRHYADDVVERFVDRAAENGVDVFRIFDAMNDPRNLDTAIKAVRKTGKHAQGTISYTTSPVHTVEMWVDLAKEVAAMGADSIAIKDMAGLLKPYVAYDLVSRLKKELDIPIHMQCHATTGMSTATAIKAAEAGIDNVDTAISSMSMTYGHSPTEAVVAILEGTDRDTGLDLHLLEDIAGYFREVRKKYAKFEGSLRGVDSRILTAQVPGGMLTNMESQLREQNAISKFDDVLAEIPKVREDLGFIPLVTPTSQIVGTQAVLNVLTGERYKSISKETSAILKGEYGSAPAPFNKELQERVLDGKEPVTCRPADLLEPEMDKLTDELKQISGDKGFKLADQAVDDVLTYALFPQIGLKFLENRGNPDAFEPVPTAEDVAPAKKASGPETYTVNVNGKEYVVAVSEGGEITQIQGQGGAVAAPAAGAAAAAPVGGGEPVLAPLGGNIFKVLVSPGEAVEEGDVLIILEAMKMETEVRAPKAGTIGEVFIKVGDAVAVDDEMLTIA</sequence>
<dbReference type="SUPFAM" id="SSF51230">
    <property type="entry name" value="Single hybrid motif"/>
    <property type="match status" value="1"/>
</dbReference>
<dbReference type="EMBL" id="JAWIIJ010000014">
    <property type="protein sequence ID" value="MDV2080482.1"/>
    <property type="molecule type" value="Genomic_DNA"/>
</dbReference>
<dbReference type="PANTHER" id="PTHR43778:SF2">
    <property type="entry name" value="PYRUVATE CARBOXYLASE, MITOCHONDRIAL"/>
    <property type="match status" value="1"/>
</dbReference>
<dbReference type="PANTHER" id="PTHR43778">
    <property type="entry name" value="PYRUVATE CARBOXYLASE"/>
    <property type="match status" value="1"/>
</dbReference>
<dbReference type="Pfam" id="PF02436">
    <property type="entry name" value="PYC_OADA"/>
    <property type="match status" value="1"/>
</dbReference>
<dbReference type="PROSITE" id="PS50968">
    <property type="entry name" value="BIOTINYL_LIPOYL"/>
    <property type="match status" value="1"/>
</dbReference>
<dbReference type="InterPro" id="IPR003379">
    <property type="entry name" value="Carboxylase_cons_dom"/>
</dbReference>
<dbReference type="InterPro" id="IPR055268">
    <property type="entry name" value="PCB-like"/>
</dbReference>
<dbReference type="SUPFAM" id="SSF89000">
    <property type="entry name" value="post-HMGL domain-like"/>
    <property type="match status" value="1"/>
</dbReference>
<evidence type="ECO:0000313" key="5">
    <source>
        <dbReference type="Proteomes" id="UP001269819"/>
    </source>
</evidence>
<dbReference type="PROSITE" id="PS50991">
    <property type="entry name" value="PYR_CT"/>
    <property type="match status" value="1"/>
</dbReference>
<dbReference type="InterPro" id="IPR005776">
    <property type="entry name" value="OadA"/>
</dbReference>
<dbReference type="InterPro" id="IPR000891">
    <property type="entry name" value="PYR_CT"/>
</dbReference>
<dbReference type="InterPro" id="IPR000089">
    <property type="entry name" value="Biotin_lipoyl"/>
</dbReference>
<feature type="domain" description="Pyruvate carboxyltransferase" evidence="3">
    <location>
        <begin position="8"/>
        <end position="268"/>
    </location>
</feature>
<dbReference type="Pfam" id="PF00364">
    <property type="entry name" value="Biotin_lipoyl"/>
    <property type="match status" value="1"/>
</dbReference>
<keyword evidence="1" id="KW-0092">Biotin</keyword>
<dbReference type="Gene3D" id="3.20.20.70">
    <property type="entry name" value="Aldolase class I"/>
    <property type="match status" value="1"/>
</dbReference>
<dbReference type="CDD" id="cd06850">
    <property type="entry name" value="biotinyl_domain"/>
    <property type="match status" value="1"/>
</dbReference>
<dbReference type="InterPro" id="IPR001882">
    <property type="entry name" value="Biotin_BS"/>
</dbReference>
<dbReference type="Pfam" id="PF00682">
    <property type="entry name" value="HMGL-like"/>
    <property type="match status" value="1"/>
</dbReference>
<reference evidence="4 5" key="1">
    <citation type="submission" date="2023-10" db="EMBL/GenBank/DDBJ databases">
        <title>Characteristics and mechanism of a salt-tolerant marine origin heterotrophic nitrifying- aerobic denitrifying bacteria Marinobacter xestospongiae HN1.</title>
        <authorList>
            <person name="Qi R."/>
        </authorList>
    </citation>
    <scope>NUCLEOTIDE SEQUENCE [LARGE SCALE GENOMIC DNA]</scope>
    <source>
        <strain evidence="4 5">HN1</strain>
    </source>
</reference>
<feature type="domain" description="Lipoyl-binding" evidence="2">
    <location>
        <begin position="520"/>
        <end position="595"/>
    </location>
</feature>
<evidence type="ECO:0000256" key="1">
    <source>
        <dbReference type="ARBA" id="ARBA00023267"/>
    </source>
</evidence>
<organism evidence="4 5">
    <name type="scientific">Marinobacter xestospongiae</name>
    <dbReference type="NCBI Taxonomy" id="994319"/>
    <lineage>
        <taxon>Bacteria</taxon>
        <taxon>Pseudomonadati</taxon>
        <taxon>Pseudomonadota</taxon>
        <taxon>Gammaproteobacteria</taxon>
        <taxon>Pseudomonadales</taxon>
        <taxon>Marinobacteraceae</taxon>
        <taxon>Marinobacter</taxon>
    </lineage>
</organism>
<comment type="caution">
    <text evidence="4">The sequence shown here is derived from an EMBL/GenBank/DDBJ whole genome shotgun (WGS) entry which is preliminary data.</text>
</comment>
<dbReference type="InterPro" id="IPR011053">
    <property type="entry name" value="Single_hybrid_motif"/>
</dbReference>
<gene>
    <name evidence="4" type="primary">oadA</name>
    <name evidence="4" type="ORF">RYS15_17500</name>
</gene>
<protein>
    <submittedName>
        <fullName evidence="4">Sodium-extruding oxaloacetate decarboxylase subunit alpha</fullName>
    </submittedName>
</protein>
<name>A0ABU3W1Q8_9GAMM</name>
<evidence type="ECO:0000259" key="3">
    <source>
        <dbReference type="PROSITE" id="PS50991"/>
    </source>
</evidence>
<evidence type="ECO:0000313" key="4">
    <source>
        <dbReference type="EMBL" id="MDV2080482.1"/>
    </source>
</evidence>
<dbReference type="NCBIfam" id="TIGR01108">
    <property type="entry name" value="oadA"/>
    <property type="match status" value="1"/>
</dbReference>
<dbReference type="NCBIfam" id="NF006761">
    <property type="entry name" value="PRK09282.1"/>
    <property type="match status" value="1"/>
</dbReference>
<evidence type="ECO:0000259" key="2">
    <source>
        <dbReference type="PROSITE" id="PS50968"/>
    </source>
</evidence>
<dbReference type="RefSeq" id="WP_316974883.1">
    <property type="nucleotide sequence ID" value="NZ_JAWIIJ010000014.1"/>
</dbReference>
<dbReference type="CDD" id="cd07937">
    <property type="entry name" value="DRE_TIM_PC_TC_5S"/>
    <property type="match status" value="1"/>
</dbReference>